<keyword evidence="3 8" id="KW-0378">Hydrolase</keyword>
<protein>
    <submittedName>
        <fullName evidence="9">Protease</fullName>
    </submittedName>
    <submittedName>
        <fullName evidence="7 8">Signal peptide peptidase SppA</fullName>
        <ecNumber evidence="8 9">3.4.21.-</ecNumber>
    </submittedName>
</protein>
<dbReference type="EMBL" id="CP008706">
    <property type="protein sequence ID" value="AKA30732.1"/>
    <property type="molecule type" value="Genomic_DNA"/>
</dbReference>
<evidence type="ECO:0000256" key="5">
    <source>
        <dbReference type="SAM" id="Phobius"/>
    </source>
</evidence>
<dbReference type="InterPro" id="IPR047272">
    <property type="entry name" value="S49_SppA_C"/>
</dbReference>
<evidence type="ECO:0000256" key="1">
    <source>
        <dbReference type="ARBA" id="ARBA00008683"/>
    </source>
</evidence>
<dbReference type="Gene3D" id="6.20.330.10">
    <property type="match status" value="1"/>
</dbReference>
<evidence type="ECO:0000256" key="2">
    <source>
        <dbReference type="ARBA" id="ARBA00022670"/>
    </source>
</evidence>
<dbReference type="EMBL" id="UFMQ01000003">
    <property type="protein sequence ID" value="SST19807.1"/>
    <property type="molecule type" value="Genomic_DNA"/>
</dbReference>
<dbReference type="AlphaFoldDB" id="A0A0D5YEK0"/>
<dbReference type="SUPFAM" id="SSF52096">
    <property type="entry name" value="ClpP/crotonase"/>
    <property type="match status" value="1"/>
</dbReference>
<keyword evidence="2 9" id="KW-0645">Protease</keyword>
<dbReference type="PATRIC" id="fig|470.1314.peg.988"/>
<evidence type="ECO:0000313" key="11">
    <source>
        <dbReference type="Proteomes" id="UP000076296"/>
    </source>
</evidence>
<dbReference type="GO" id="GO:0008236">
    <property type="term" value="F:serine-type peptidase activity"/>
    <property type="evidence" value="ECO:0007669"/>
    <property type="project" value="UniProtKB-KW"/>
</dbReference>
<dbReference type="GO" id="GO:0006508">
    <property type="term" value="P:proteolysis"/>
    <property type="evidence" value="ECO:0007669"/>
    <property type="project" value="UniProtKB-KW"/>
</dbReference>
<evidence type="ECO:0000256" key="3">
    <source>
        <dbReference type="ARBA" id="ARBA00022801"/>
    </source>
</evidence>
<reference evidence="9 12" key="4">
    <citation type="submission" date="2018-07" db="EMBL/GenBank/DDBJ databases">
        <authorList>
            <consortium name="Pathogen Informatics"/>
        </authorList>
    </citation>
    <scope>NUCLEOTIDE SEQUENCE [LARGE SCALE GENOMIC DNA]</scope>
    <source>
        <strain evidence="9 12">4300STDY7045823</strain>
    </source>
</reference>
<gene>
    <name evidence="7" type="primary">sppA</name>
    <name evidence="7" type="ORF">ABUW_0978</name>
    <name evidence="8" type="ORF">LV35_03835</name>
    <name evidence="9" type="ORF">SAMEA104305318_01000</name>
</gene>
<dbReference type="Proteomes" id="UP000252694">
    <property type="component" value="Unassembled WGS sequence"/>
</dbReference>
<evidence type="ECO:0000313" key="10">
    <source>
        <dbReference type="Proteomes" id="UP000032746"/>
    </source>
</evidence>
<dbReference type="Proteomes" id="UP000076296">
    <property type="component" value="Unassembled WGS sequence"/>
</dbReference>
<dbReference type="InterPro" id="IPR029045">
    <property type="entry name" value="ClpP/crotonase-like_dom_sf"/>
</dbReference>
<evidence type="ECO:0000313" key="9">
    <source>
        <dbReference type="EMBL" id="SST19807.1"/>
    </source>
</evidence>
<dbReference type="EMBL" id="LRDT01000055">
    <property type="protein sequence ID" value="KZA11137.1"/>
    <property type="molecule type" value="Genomic_DNA"/>
</dbReference>
<accession>A0A0D5YEK0</accession>
<dbReference type="Pfam" id="PF01343">
    <property type="entry name" value="Peptidase_S49"/>
    <property type="match status" value="1"/>
</dbReference>
<dbReference type="CDD" id="cd07023">
    <property type="entry name" value="S49_Sppa_N_C"/>
    <property type="match status" value="1"/>
</dbReference>
<keyword evidence="5" id="KW-0472">Membrane</keyword>
<evidence type="ECO:0000256" key="4">
    <source>
        <dbReference type="ARBA" id="ARBA00022825"/>
    </source>
</evidence>
<dbReference type="OMA" id="KKAYWLE"/>
<reference evidence="7 10" key="1">
    <citation type="journal article" date="2015" name="J. Bacteriol.">
        <title>Resources for Genetic and Genomic Analysis of Emerging Pathogen Acinetobacter baumannii.</title>
        <authorList>
            <person name="Gallagher L.A."/>
            <person name="Ramage E."/>
            <person name="Weiss E.J."/>
            <person name="Radey M."/>
            <person name="Hayden H.S."/>
            <person name="Held K.G."/>
            <person name="Huse H.K."/>
            <person name="Zurawski D.V."/>
            <person name="Brittnacher M.J."/>
            <person name="Manoil C."/>
        </authorList>
    </citation>
    <scope>NUCLEOTIDE SEQUENCE [LARGE SCALE GENOMIC DNA]</scope>
    <source>
        <strain evidence="7 10">AB5075-UW</strain>
    </source>
</reference>
<dbReference type="Proteomes" id="UP000032746">
    <property type="component" value="Chromosome"/>
</dbReference>
<keyword evidence="4" id="KW-0720">Serine protease</keyword>
<evidence type="ECO:0000313" key="8">
    <source>
        <dbReference type="EMBL" id="KZA11137.1"/>
    </source>
</evidence>
<reference evidence="8 11" key="3">
    <citation type="submission" date="2016-01" db="EMBL/GenBank/DDBJ databases">
        <title>Draft sequences of Acinetobacter baumannii isolates from wounded military personnel.</title>
        <authorList>
            <person name="Arivett B.A."/>
            <person name="Fiester S.E."/>
            <person name="Ream D.C."/>
            <person name="Actis L.A."/>
        </authorList>
    </citation>
    <scope>NUCLEOTIDE SEQUENCE [LARGE SCALE GENOMIC DNA]</scope>
    <source>
        <strain evidence="8 11">AB2828</strain>
    </source>
</reference>
<sequence length="365" mass="40289">MKSYYLDSFYQINVYNDIISIDLDWNFMSDWPPKPQNEPITPKQNGPEWQILEKAVLASVEEQRRSRRWGIFFKTLTFIYLLFIIVLMGKGCSTTKDGSTASSSSAHLAVVDIIGTIDASSNQAVNSEDTNKALKRAFEASNSKAIALNINSPGGSPVQSDEIWQEIRYLKKEHPDKKVYAVIGDMGASGAYYIASAADEIIVNPSSLVGSIGVIMPNYGITGLAQKLGIEDRTLTAGTNKDILSMTKPINPVQRQHIQSVLDNVHTHFINAVKEGRGKRLKTNDPAIFSGLFWTGEQAIQLGVADRSGNITSLMRELKLDNKVDYTIERNPLQSILGRMGSEMGKGLSESVAERLQTSQDAKLQ</sequence>
<evidence type="ECO:0000313" key="7">
    <source>
        <dbReference type="EMBL" id="AKA30732.1"/>
    </source>
</evidence>
<evidence type="ECO:0000313" key="12">
    <source>
        <dbReference type="Proteomes" id="UP000252694"/>
    </source>
</evidence>
<dbReference type="Gene3D" id="3.90.226.10">
    <property type="entry name" value="2-enoyl-CoA Hydratase, Chain A, domain 1"/>
    <property type="match status" value="1"/>
</dbReference>
<dbReference type="InterPro" id="IPR002142">
    <property type="entry name" value="Peptidase_S49"/>
</dbReference>
<feature type="domain" description="Peptidase S49" evidence="6">
    <location>
        <begin position="175"/>
        <end position="324"/>
    </location>
</feature>
<name>A0A0D5YEK0_ACIBA</name>
<dbReference type="PANTHER" id="PTHR42987:SF8">
    <property type="entry name" value="PROTEINASE"/>
    <property type="match status" value="1"/>
</dbReference>
<dbReference type="InterPro" id="IPR004635">
    <property type="entry name" value="Pept_S49_SppA"/>
</dbReference>
<proteinExistence type="inferred from homology"/>
<feature type="transmembrane region" description="Helical" evidence="5">
    <location>
        <begin position="71"/>
        <end position="89"/>
    </location>
</feature>
<evidence type="ECO:0000259" key="6">
    <source>
        <dbReference type="Pfam" id="PF01343"/>
    </source>
</evidence>
<dbReference type="NCBIfam" id="TIGR00706">
    <property type="entry name" value="SppA_dom"/>
    <property type="match status" value="1"/>
</dbReference>
<comment type="similarity">
    <text evidence="1">Belongs to the peptidase S49 family.</text>
</comment>
<keyword evidence="5" id="KW-1133">Transmembrane helix</keyword>
<dbReference type="EC" id="3.4.21.-" evidence="8 9"/>
<keyword evidence="5" id="KW-0812">Transmembrane</keyword>
<dbReference type="PANTHER" id="PTHR42987">
    <property type="entry name" value="PEPTIDASE S49"/>
    <property type="match status" value="1"/>
</dbReference>
<organism evidence="7 10">
    <name type="scientific">Acinetobacter baumannii</name>
    <dbReference type="NCBI Taxonomy" id="470"/>
    <lineage>
        <taxon>Bacteria</taxon>
        <taxon>Pseudomonadati</taxon>
        <taxon>Pseudomonadota</taxon>
        <taxon>Gammaproteobacteria</taxon>
        <taxon>Moraxellales</taxon>
        <taxon>Moraxellaceae</taxon>
        <taxon>Acinetobacter</taxon>
        <taxon>Acinetobacter calcoaceticus/baumannii complex</taxon>
    </lineage>
</organism>
<reference evidence="10" key="2">
    <citation type="submission" date="2015-03" db="EMBL/GenBank/DDBJ databases">
        <authorList>
            <person name="Gallagher L.A."/>
            <person name="Hayden H.S."/>
            <person name="Weiss E.J."/>
            <person name="Hager K.R."/>
            <person name="Ramage E."/>
            <person name="Radey M.R."/>
            <person name="Bydalek R."/>
            <person name="Manoil C."/>
            <person name="Miller S.I."/>
            <person name="Brittnacher M.J."/>
        </authorList>
    </citation>
    <scope>NUCLEOTIDE SEQUENCE [LARGE SCALE GENOMIC DNA]</scope>
    <source>
        <strain evidence="10">AB5075-UW</strain>
    </source>
</reference>